<dbReference type="Proteomes" id="UP000823775">
    <property type="component" value="Unassembled WGS sequence"/>
</dbReference>
<reference evidence="1 2" key="1">
    <citation type="journal article" date="2021" name="BMC Genomics">
        <title>Datura genome reveals duplications of psychoactive alkaloid biosynthetic genes and high mutation rate following tissue culture.</title>
        <authorList>
            <person name="Rajewski A."/>
            <person name="Carter-House D."/>
            <person name="Stajich J."/>
            <person name="Litt A."/>
        </authorList>
    </citation>
    <scope>NUCLEOTIDE SEQUENCE [LARGE SCALE GENOMIC DNA]</scope>
    <source>
        <strain evidence="1">AR-01</strain>
    </source>
</reference>
<organism evidence="1 2">
    <name type="scientific">Datura stramonium</name>
    <name type="common">Jimsonweed</name>
    <name type="synonym">Common thornapple</name>
    <dbReference type="NCBI Taxonomy" id="4076"/>
    <lineage>
        <taxon>Eukaryota</taxon>
        <taxon>Viridiplantae</taxon>
        <taxon>Streptophyta</taxon>
        <taxon>Embryophyta</taxon>
        <taxon>Tracheophyta</taxon>
        <taxon>Spermatophyta</taxon>
        <taxon>Magnoliopsida</taxon>
        <taxon>eudicotyledons</taxon>
        <taxon>Gunneridae</taxon>
        <taxon>Pentapetalae</taxon>
        <taxon>asterids</taxon>
        <taxon>lamiids</taxon>
        <taxon>Solanales</taxon>
        <taxon>Solanaceae</taxon>
        <taxon>Solanoideae</taxon>
        <taxon>Datureae</taxon>
        <taxon>Datura</taxon>
    </lineage>
</organism>
<protein>
    <submittedName>
        <fullName evidence="1">Uncharacterized protein</fullName>
    </submittedName>
</protein>
<accession>A0ABS8TEW7</accession>
<evidence type="ECO:0000313" key="1">
    <source>
        <dbReference type="EMBL" id="MCD7469678.1"/>
    </source>
</evidence>
<dbReference type="EMBL" id="JACEIK010001469">
    <property type="protein sequence ID" value="MCD7469678.1"/>
    <property type="molecule type" value="Genomic_DNA"/>
</dbReference>
<gene>
    <name evidence="1" type="ORF">HAX54_008830</name>
</gene>
<name>A0ABS8TEW7_DATST</name>
<evidence type="ECO:0000313" key="2">
    <source>
        <dbReference type="Proteomes" id="UP000823775"/>
    </source>
</evidence>
<feature type="non-terminal residue" evidence="1">
    <location>
        <position position="66"/>
    </location>
</feature>
<sequence>MLPEAEQQSSKTVPGKLAYCIAVSTLVDPTTISHDFRLLNILKPQHKLVSSLYVRASSHPVNAILR</sequence>
<keyword evidence="2" id="KW-1185">Reference proteome</keyword>
<comment type="caution">
    <text evidence="1">The sequence shown here is derived from an EMBL/GenBank/DDBJ whole genome shotgun (WGS) entry which is preliminary data.</text>
</comment>
<proteinExistence type="predicted"/>